<sequence>MESVLASAGRAAETGRKYNPAEDKKTGDQSNEEERKMLYKQRIVMAAI</sequence>
<keyword evidence="3" id="KW-1185">Reference proteome</keyword>
<dbReference type="AlphaFoldDB" id="A0A0M6WQ42"/>
<proteinExistence type="predicted"/>
<organism evidence="2 3">
    <name type="scientific">Roseburia faecis</name>
    <dbReference type="NCBI Taxonomy" id="301302"/>
    <lineage>
        <taxon>Bacteria</taxon>
        <taxon>Bacillati</taxon>
        <taxon>Bacillota</taxon>
        <taxon>Clostridia</taxon>
        <taxon>Lachnospirales</taxon>
        <taxon>Lachnospiraceae</taxon>
        <taxon>Roseburia</taxon>
    </lineage>
</organism>
<dbReference type="Proteomes" id="UP000049979">
    <property type="component" value="Unassembled WGS sequence"/>
</dbReference>
<protein>
    <submittedName>
        <fullName evidence="2">Uncharacterized protein</fullName>
    </submittedName>
</protein>
<feature type="compositionally biased region" description="Basic and acidic residues" evidence="1">
    <location>
        <begin position="13"/>
        <end position="35"/>
    </location>
</feature>
<gene>
    <name evidence="2" type="ORF">M72_29121</name>
</gene>
<evidence type="ECO:0000313" key="3">
    <source>
        <dbReference type="Proteomes" id="UP000049979"/>
    </source>
</evidence>
<dbReference type="EMBL" id="CVRR01000021">
    <property type="protein sequence ID" value="CRL39175.1"/>
    <property type="molecule type" value="Genomic_DNA"/>
</dbReference>
<reference evidence="3" key="1">
    <citation type="submission" date="2015-05" db="EMBL/GenBank/DDBJ databases">
        <authorList>
            <consortium name="Pathogen Informatics"/>
        </authorList>
    </citation>
    <scope>NUCLEOTIDE SEQUENCE [LARGE SCALE GENOMIC DNA]</scope>
    <source>
        <strain evidence="3">M72</strain>
    </source>
</reference>
<evidence type="ECO:0000313" key="2">
    <source>
        <dbReference type="EMBL" id="CRL39175.1"/>
    </source>
</evidence>
<name>A0A0M6WQ42_9FIRM</name>
<feature type="region of interest" description="Disordered" evidence="1">
    <location>
        <begin position="1"/>
        <end position="35"/>
    </location>
</feature>
<accession>A0A0M6WQ42</accession>
<evidence type="ECO:0000256" key="1">
    <source>
        <dbReference type="SAM" id="MobiDB-lite"/>
    </source>
</evidence>